<feature type="domain" description="MARVEL" evidence="6">
    <location>
        <begin position="7"/>
        <end position="132"/>
    </location>
</feature>
<dbReference type="InterPro" id="IPR008253">
    <property type="entry name" value="Marvel"/>
</dbReference>
<evidence type="ECO:0000256" key="4">
    <source>
        <dbReference type="ARBA" id="ARBA00023136"/>
    </source>
</evidence>
<evidence type="ECO:0000256" key="5">
    <source>
        <dbReference type="SAM" id="Phobius"/>
    </source>
</evidence>
<dbReference type="AlphaFoldDB" id="F8QWX2"/>
<evidence type="ECO:0000256" key="1">
    <source>
        <dbReference type="ARBA" id="ARBA00004141"/>
    </source>
</evidence>
<dbReference type="PANTHER" id="PTHR37451">
    <property type="entry name" value="MARVEL DOMAIN"/>
    <property type="match status" value="1"/>
</dbReference>
<evidence type="ECO:0000259" key="6">
    <source>
        <dbReference type="Pfam" id="PF01284"/>
    </source>
</evidence>
<evidence type="ECO:0000256" key="3">
    <source>
        <dbReference type="ARBA" id="ARBA00022989"/>
    </source>
</evidence>
<comment type="subcellular location">
    <subcellularLocation>
        <location evidence="1">Membrane</location>
        <topology evidence="1">Multi-pass membrane protein</topology>
    </subcellularLocation>
</comment>
<accession>F8QWX2</accession>
<evidence type="ECO:0000313" key="7">
    <source>
        <dbReference type="EMBL" id="AEH41488.1"/>
    </source>
</evidence>
<protein>
    <recommendedName>
        <fullName evidence="6">MARVEL domain-containing protein</fullName>
    </recommendedName>
</protein>
<proteinExistence type="evidence at transcript level"/>
<keyword evidence="2 5" id="KW-0812">Transmembrane</keyword>
<feature type="transmembrane region" description="Helical" evidence="5">
    <location>
        <begin position="75"/>
        <end position="98"/>
    </location>
</feature>
<dbReference type="GO" id="GO:0016020">
    <property type="term" value="C:membrane"/>
    <property type="evidence" value="ECO:0007669"/>
    <property type="project" value="UniProtKB-SubCell"/>
</dbReference>
<reference evidence="7" key="1">
    <citation type="journal article" date="2011" name="World J. Microbiol. Biotechnol.">
        <title>Construction and characterization of a full-length cDNA library from mycobiont of Endocarpon pusillum (lichen-forming Ascomycota).</title>
        <authorList>
            <person name="Wang Y.-Y."/>
            <person name="Zhang T."/>
            <person name="Zhou Q.-M."/>
            <person name="Wei J.-C."/>
        </authorList>
    </citation>
    <scope>NUCLEOTIDE SEQUENCE</scope>
</reference>
<dbReference type="Pfam" id="PF01284">
    <property type="entry name" value="MARVEL"/>
    <property type="match status" value="1"/>
</dbReference>
<feature type="transmembrane region" description="Helical" evidence="5">
    <location>
        <begin position="118"/>
        <end position="139"/>
    </location>
</feature>
<keyword evidence="3 5" id="KW-1133">Transmembrane helix</keyword>
<evidence type="ECO:0000256" key="2">
    <source>
        <dbReference type="ARBA" id="ARBA00022692"/>
    </source>
</evidence>
<dbReference type="EMBL" id="HM193163">
    <property type="protein sequence ID" value="AEH41488.1"/>
    <property type="molecule type" value="mRNA"/>
</dbReference>
<dbReference type="PANTHER" id="PTHR37451:SF1">
    <property type="entry name" value="MARVEL DOMAIN-CONTAINING PROTEIN"/>
    <property type="match status" value="1"/>
</dbReference>
<organism evidence="7">
    <name type="scientific">Endocarpon pusillum</name>
    <dbReference type="NCBI Taxonomy" id="364733"/>
    <lineage>
        <taxon>Eukaryota</taxon>
        <taxon>Fungi</taxon>
        <taxon>Dikarya</taxon>
        <taxon>Ascomycota</taxon>
        <taxon>Pezizomycotina</taxon>
        <taxon>Eurotiomycetes</taxon>
        <taxon>Chaetothyriomycetidae</taxon>
        <taxon>Verrucariales</taxon>
        <taxon>Verrucariaceae</taxon>
        <taxon>Endocarpon</taxon>
    </lineage>
</organism>
<sequence length="231" mass="26113">MAFNFMLPLRITQFILGLLVLGLEAYVASWWNRFTLYRSPDRVNFLIFAGIWTALIVVPFLTLTPRFFPRAAHPFAILAIEAVTMVFWFAGFIAHAVFVANLLFCRGNVCRCAQAATVFAAFEWVLFTATTIMAIMHVMRTRNGGRSKRNPQMEVQTRLASQPNSLPCDAGMACSRFLDHTHGVLRGVMKVHRLHYYDTNLIPRLPLWLSHILRPPSCRGGLAKDLQSGAE</sequence>
<keyword evidence="4 5" id="KW-0472">Membrane</keyword>
<feature type="transmembrane region" description="Helical" evidence="5">
    <location>
        <begin position="43"/>
        <end position="63"/>
    </location>
</feature>
<feature type="transmembrane region" description="Helical" evidence="5">
    <location>
        <begin position="12"/>
        <end position="31"/>
    </location>
</feature>
<name>F8QWX2_9EURO</name>